<sequence>WKLFPPPLTLFTAPVLLGWRHLPQADSFFWRKDVEDHALARYTTDATTAVDPGEAMDAATMSSESFEEVLIEEPDIEQPVAPAEGYEAEEEMSGMSGPAANAPLAEEEMPIYIQAGDVRLSSHDYHDDDYPTRPATAKRHRSRSRHRSSMKHHAATDVATPAEPASSSHGAFPPEPPVPEPSVASVASDAAVKTATATTSAWTIPQWARKAINKRLKERRARVPSEEPPPRPRGKSIWFMSEDEAEDAGLVQQGRSSVKSGLDFTGPLPTSGVPDTVDSQQHRAAEEVAPPDPNHQTAVAGPGGPGSGSSGGLEGLENIYHSGAEEGSDDDDDSFHREVAGLPPLEDPPAAARAVADRDGAPRGGNTRRGLPAPPPSAHRNAAVPTETADTIPSPTSLYPPTLSWADLGSENFHAFCDLPMGLVLRAAATHLFSTGRRQKMLHYGILPTCLPRWAWCRLPVSGFCVAYPVGVISTRLIRPSVTETSYYCCVSPETPSPTLSSSIYVE</sequence>
<feature type="non-terminal residue" evidence="2">
    <location>
        <position position="1"/>
    </location>
</feature>
<proteinExistence type="predicted"/>
<organism evidence="2 3">
    <name type="scientific">Symbiodinium necroappetens</name>
    <dbReference type="NCBI Taxonomy" id="1628268"/>
    <lineage>
        <taxon>Eukaryota</taxon>
        <taxon>Sar</taxon>
        <taxon>Alveolata</taxon>
        <taxon>Dinophyceae</taxon>
        <taxon>Suessiales</taxon>
        <taxon>Symbiodiniaceae</taxon>
        <taxon>Symbiodinium</taxon>
    </lineage>
</organism>
<evidence type="ECO:0000256" key="1">
    <source>
        <dbReference type="SAM" id="MobiDB-lite"/>
    </source>
</evidence>
<accession>A0A812XRT8</accession>
<feature type="region of interest" description="Disordered" evidence="1">
    <location>
        <begin position="123"/>
        <end position="186"/>
    </location>
</feature>
<name>A0A812XRT8_9DINO</name>
<feature type="compositionally biased region" description="Gly residues" evidence="1">
    <location>
        <begin position="301"/>
        <end position="314"/>
    </location>
</feature>
<reference evidence="2" key="1">
    <citation type="submission" date="2021-02" db="EMBL/GenBank/DDBJ databases">
        <authorList>
            <person name="Dougan E. K."/>
            <person name="Rhodes N."/>
            <person name="Thang M."/>
            <person name="Chan C."/>
        </authorList>
    </citation>
    <scope>NUCLEOTIDE SEQUENCE</scope>
</reference>
<gene>
    <name evidence="2" type="ORF">SNEC2469_LOCUS22007</name>
</gene>
<protein>
    <submittedName>
        <fullName evidence="2">Uncharacterized protein</fullName>
    </submittedName>
</protein>
<feature type="region of interest" description="Disordered" evidence="1">
    <location>
        <begin position="246"/>
        <end position="396"/>
    </location>
</feature>
<dbReference type="AlphaFoldDB" id="A0A812XRT8"/>
<keyword evidence="3" id="KW-1185">Reference proteome</keyword>
<dbReference type="Proteomes" id="UP000601435">
    <property type="component" value="Unassembled WGS sequence"/>
</dbReference>
<evidence type="ECO:0000313" key="2">
    <source>
        <dbReference type="EMBL" id="CAE7757576.1"/>
    </source>
</evidence>
<feature type="compositionally biased region" description="Basic residues" evidence="1">
    <location>
        <begin position="136"/>
        <end position="153"/>
    </location>
</feature>
<feature type="region of interest" description="Disordered" evidence="1">
    <location>
        <begin position="217"/>
        <end position="236"/>
    </location>
</feature>
<dbReference type="EMBL" id="CAJNJA010039540">
    <property type="protein sequence ID" value="CAE7757576.1"/>
    <property type="molecule type" value="Genomic_DNA"/>
</dbReference>
<comment type="caution">
    <text evidence="2">The sequence shown here is derived from an EMBL/GenBank/DDBJ whole genome shotgun (WGS) entry which is preliminary data.</text>
</comment>
<dbReference type="OrthoDB" id="418326at2759"/>
<feature type="compositionally biased region" description="Basic and acidic residues" evidence="1">
    <location>
        <begin position="221"/>
        <end position="230"/>
    </location>
</feature>
<evidence type="ECO:0000313" key="3">
    <source>
        <dbReference type="Proteomes" id="UP000601435"/>
    </source>
</evidence>
<feature type="non-terminal residue" evidence="2">
    <location>
        <position position="507"/>
    </location>
</feature>